<dbReference type="WBParaSite" id="TCNE_0001641101-mRNA-1">
    <property type="protein sequence ID" value="TCNE_0001641101-mRNA-1"/>
    <property type="gene ID" value="TCNE_0001641101"/>
</dbReference>
<dbReference type="GO" id="GO:0005615">
    <property type="term" value="C:extracellular space"/>
    <property type="evidence" value="ECO:0007669"/>
    <property type="project" value="TreeGrafter"/>
</dbReference>
<dbReference type="GO" id="GO:0006508">
    <property type="term" value="P:proteolysis"/>
    <property type="evidence" value="ECO:0007669"/>
    <property type="project" value="InterPro"/>
</dbReference>
<organism evidence="3 4">
    <name type="scientific">Toxocara canis</name>
    <name type="common">Canine roundworm</name>
    <dbReference type="NCBI Taxonomy" id="6265"/>
    <lineage>
        <taxon>Eukaryota</taxon>
        <taxon>Metazoa</taxon>
        <taxon>Ecdysozoa</taxon>
        <taxon>Nematoda</taxon>
        <taxon>Chromadorea</taxon>
        <taxon>Rhabditida</taxon>
        <taxon>Spirurina</taxon>
        <taxon>Ascaridomorpha</taxon>
        <taxon>Ascaridoidea</taxon>
        <taxon>Toxocaridae</taxon>
        <taxon>Toxocara</taxon>
    </lineage>
</organism>
<evidence type="ECO:0000313" key="4">
    <source>
        <dbReference type="WBParaSite" id="TCNE_0001641101-mRNA-1"/>
    </source>
</evidence>
<dbReference type="GO" id="GO:0016020">
    <property type="term" value="C:membrane"/>
    <property type="evidence" value="ECO:0007669"/>
    <property type="project" value="TreeGrafter"/>
</dbReference>
<dbReference type="PANTHER" id="PTHR11533:SF257">
    <property type="entry name" value="PEPTIDASE_M1 DOMAIN-CONTAINING PROTEIN"/>
    <property type="match status" value="1"/>
</dbReference>
<dbReference type="GO" id="GO:0043171">
    <property type="term" value="P:peptide catabolic process"/>
    <property type="evidence" value="ECO:0007669"/>
    <property type="project" value="TreeGrafter"/>
</dbReference>
<dbReference type="InterPro" id="IPR050344">
    <property type="entry name" value="Peptidase_M1_aminopeptidases"/>
</dbReference>
<sequence length="194" mass="22115">MASRYIQLYRGALRARSSQECALKVERYLGVLQRNQLGVYHREYSSGSAVLTRLKPEYARTLLPSFDDPRMKAQFSLSLVHEQNTIALGNTVAIAVTLVDDKWQRTVFAATPPLSTYLFAFAILPMHFNTVTRVTSFGLFLQVYAQKSFWRINIIADLILDCVELTASILREPLPMNKIDFLVVKRYAIGKRHA</sequence>
<dbReference type="GO" id="GO:0005737">
    <property type="term" value="C:cytoplasm"/>
    <property type="evidence" value="ECO:0007669"/>
    <property type="project" value="TreeGrafter"/>
</dbReference>
<evidence type="ECO:0000313" key="3">
    <source>
        <dbReference type="Proteomes" id="UP000050794"/>
    </source>
</evidence>
<dbReference type="Proteomes" id="UP000050794">
    <property type="component" value="Unassembled WGS sequence"/>
</dbReference>
<dbReference type="EMBL" id="UYWY01023567">
    <property type="protein sequence ID" value="VDM47731.1"/>
    <property type="molecule type" value="Genomic_DNA"/>
</dbReference>
<dbReference type="Pfam" id="PF17900">
    <property type="entry name" value="Peptidase_M1_N"/>
    <property type="match status" value="1"/>
</dbReference>
<evidence type="ECO:0000313" key="2">
    <source>
        <dbReference type="EMBL" id="VDM47731.1"/>
    </source>
</evidence>
<feature type="domain" description="Aminopeptidase N-like N-terminal" evidence="1">
    <location>
        <begin position="18"/>
        <end position="118"/>
    </location>
</feature>
<dbReference type="GO" id="GO:0042277">
    <property type="term" value="F:peptide binding"/>
    <property type="evidence" value="ECO:0007669"/>
    <property type="project" value="TreeGrafter"/>
</dbReference>
<keyword evidence="3" id="KW-1185">Reference proteome</keyword>
<proteinExistence type="predicted"/>
<dbReference type="PRINTS" id="PR00756">
    <property type="entry name" value="ALADIPTASE"/>
</dbReference>
<evidence type="ECO:0000259" key="1">
    <source>
        <dbReference type="Pfam" id="PF17900"/>
    </source>
</evidence>
<name>A0A183V6P0_TOXCA</name>
<accession>A0A183V6P0</accession>
<dbReference type="InterPro" id="IPR042097">
    <property type="entry name" value="Aminopeptidase_N-like_N_sf"/>
</dbReference>
<reference evidence="4" key="1">
    <citation type="submission" date="2016-06" db="UniProtKB">
        <authorList>
            <consortium name="WormBaseParasite"/>
        </authorList>
    </citation>
    <scope>IDENTIFICATION</scope>
</reference>
<dbReference type="PANTHER" id="PTHR11533">
    <property type="entry name" value="PROTEASE M1 ZINC METALLOPROTEASE"/>
    <property type="match status" value="1"/>
</dbReference>
<dbReference type="AlphaFoldDB" id="A0A183V6P0"/>
<protein>
    <submittedName>
        <fullName evidence="4">Peptidase_M1_N domain-containing protein</fullName>
    </submittedName>
</protein>
<dbReference type="InterPro" id="IPR045357">
    <property type="entry name" value="Aminopeptidase_N-like_N"/>
</dbReference>
<dbReference type="InterPro" id="IPR001930">
    <property type="entry name" value="Peptidase_M1"/>
</dbReference>
<dbReference type="GO" id="GO:0070006">
    <property type="term" value="F:metalloaminopeptidase activity"/>
    <property type="evidence" value="ECO:0007669"/>
    <property type="project" value="TreeGrafter"/>
</dbReference>
<dbReference type="SUPFAM" id="SSF63737">
    <property type="entry name" value="Leukotriene A4 hydrolase N-terminal domain"/>
    <property type="match status" value="1"/>
</dbReference>
<dbReference type="Gene3D" id="2.60.40.1730">
    <property type="entry name" value="tricorn interacting facor f3 domain"/>
    <property type="match status" value="1"/>
</dbReference>
<dbReference type="GO" id="GO:0008270">
    <property type="term" value="F:zinc ion binding"/>
    <property type="evidence" value="ECO:0007669"/>
    <property type="project" value="TreeGrafter"/>
</dbReference>
<reference evidence="2 3" key="2">
    <citation type="submission" date="2018-11" db="EMBL/GenBank/DDBJ databases">
        <authorList>
            <consortium name="Pathogen Informatics"/>
        </authorList>
    </citation>
    <scope>NUCLEOTIDE SEQUENCE [LARGE SCALE GENOMIC DNA]</scope>
</reference>
<gene>
    <name evidence="2" type="ORF">TCNE_LOCUS16410</name>
</gene>